<dbReference type="EMBL" id="FITM01000129">
    <property type="protein sequence ID" value="CZB19991.1"/>
    <property type="molecule type" value="Genomic_DNA"/>
</dbReference>
<feature type="chain" id="PRO_5007823607" evidence="1">
    <location>
        <begin position="27"/>
        <end position="142"/>
    </location>
</feature>
<organism evidence="2 3">
    <name type="scientific">Candidatus Synechococcus spongiarum</name>
    <dbReference type="NCBI Taxonomy" id="431041"/>
    <lineage>
        <taxon>Bacteria</taxon>
        <taxon>Bacillati</taxon>
        <taxon>Cyanobacteriota</taxon>
        <taxon>Cyanophyceae</taxon>
        <taxon>Synechococcales</taxon>
        <taxon>Synechococcaceae</taxon>
        <taxon>Synechococcus</taxon>
    </lineage>
</organism>
<accession>A0A161KAE3</accession>
<evidence type="ECO:0000313" key="3">
    <source>
        <dbReference type="Proteomes" id="UP000182631"/>
    </source>
</evidence>
<keyword evidence="1" id="KW-0732">Signal</keyword>
<name>A0A161KAE3_9SYNE</name>
<reference evidence="3" key="1">
    <citation type="submission" date="2016-02" db="EMBL/GenBank/DDBJ databases">
        <authorList>
            <person name="liu f."/>
        </authorList>
    </citation>
    <scope>NUCLEOTIDE SEQUENCE [LARGE SCALE GENOMIC DNA]</scope>
</reference>
<dbReference type="Proteomes" id="UP000182631">
    <property type="component" value="Unassembled WGS sequence"/>
</dbReference>
<protein>
    <submittedName>
        <fullName evidence="2">Uncharacterized protein</fullName>
    </submittedName>
</protein>
<feature type="signal peptide" evidence="1">
    <location>
        <begin position="1"/>
        <end position="26"/>
    </location>
</feature>
<gene>
    <name evidence="2" type="ORF">FLM9_1179</name>
</gene>
<evidence type="ECO:0000313" key="2">
    <source>
        <dbReference type="EMBL" id="CZB19991.1"/>
    </source>
</evidence>
<keyword evidence="3" id="KW-1185">Reference proteome</keyword>
<dbReference type="AlphaFoldDB" id="A0A161KAE3"/>
<evidence type="ECO:0000256" key="1">
    <source>
        <dbReference type="SAM" id="SignalP"/>
    </source>
</evidence>
<proteinExistence type="predicted"/>
<sequence length="142" mass="15250">MSLRFILVVAGTLALAKATALWPVFAAIPQAATHRPDCTYNGVARFCVMSFPEDSAVVADHTVLIHWLDGDVTSVRFLSNGSTDVGAKVILNQNKRGRVTHASQLAAGCQRLHVKSETGNQLSFIVPSPQPQPGPDAHLRQP</sequence>